<gene>
    <name evidence="1" type="ordered locus">Aaci_2408</name>
</gene>
<dbReference type="EMBL" id="CP001727">
    <property type="protein sequence ID" value="ACV59415.1"/>
    <property type="molecule type" value="Genomic_DNA"/>
</dbReference>
<keyword evidence="2" id="KW-1185">Reference proteome</keyword>
<sequence length="270" mass="30726">MVWYASMPGQDSLLKALTRTLSGGALEALGVRGVETLEPFTTELPASTLRMDRAWRMANGDVFHLEFQDRRERTLHRFLEYDARLANQVKTRIRTVVLYHAQVASAPQELDIGTAIYRVENVFLSALDGDGALDEVEAHLRVGRWEPADRLRLGLALSMRVEDRHQAMARVLNLLPRVPDDEERELVASAVLAFGDRALSDEDRRKLRKELKNVFRMAEELYEDGRHDGKQQAAEDIAHRLLAEGVPVDVVEKATGLPRERLEQMKREVH</sequence>
<dbReference type="Proteomes" id="UP000001917">
    <property type="component" value="Chromosome"/>
</dbReference>
<reference evidence="1 2" key="2">
    <citation type="journal article" date="2010" name="Stand. Genomic Sci.">
        <title>Complete genome sequence of Alicyclobacillus acidocaldarius type strain (104-IA).</title>
        <authorList>
            <person name="Mavromatis K."/>
            <person name="Sikorski J."/>
            <person name="Lapidus A."/>
            <person name="Glavina Del Rio T."/>
            <person name="Copeland A."/>
            <person name="Tice H."/>
            <person name="Cheng J.F."/>
            <person name="Lucas S."/>
            <person name="Chen F."/>
            <person name="Nolan M."/>
            <person name="Bruce D."/>
            <person name="Goodwin L."/>
            <person name="Pitluck S."/>
            <person name="Ivanova N."/>
            <person name="Ovchinnikova G."/>
            <person name="Pati A."/>
            <person name="Chen A."/>
            <person name="Palaniappan K."/>
            <person name="Land M."/>
            <person name="Hauser L."/>
            <person name="Chang Y.J."/>
            <person name="Jeffries C.D."/>
            <person name="Chain P."/>
            <person name="Meincke L."/>
            <person name="Sims D."/>
            <person name="Chertkov O."/>
            <person name="Han C."/>
            <person name="Brettin T."/>
            <person name="Detter J.C."/>
            <person name="Wahrenburg C."/>
            <person name="Rohde M."/>
            <person name="Pukall R."/>
            <person name="Goker M."/>
            <person name="Bristow J."/>
            <person name="Eisen J.A."/>
            <person name="Markowitz V."/>
            <person name="Hugenholtz P."/>
            <person name="Klenk H.P."/>
            <person name="Kyrpides N.C."/>
        </authorList>
    </citation>
    <scope>NUCLEOTIDE SEQUENCE [LARGE SCALE GENOMIC DNA]</scope>
    <source>
        <strain evidence="2">ATCC 27009 / DSM 446 / BCRC 14685 / JCM 5260 / KCTC 1825 / NBRC 15652 / NCIMB 11725 / NRRL B-14509 / 104-IA</strain>
    </source>
</reference>
<dbReference type="STRING" id="521098.Aaci_2408"/>
<dbReference type="HOGENOM" id="CLU_067283_2_0_9"/>
<protein>
    <submittedName>
        <fullName evidence="1">Uncharacterized protein</fullName>
    </submittedName>
</protein>
<evidence type="ECO:0000313" key="2">
    <source>
        <dbReference type="Proteomes" id="UP000001917"/>
    </source>
</evidence>
<name>C8WSD0_ALIAD</name>
<accession>C8WSD0</accession>
<proteinExistence type="predicted"/>
<dbReference type="AlphaFoldDB" id="C8WSD0"/>
<organism evidence="1 2">
    <name type="scientific">Alicyclobacillus acidocaldarius subsp. acidocaldarius (strain ATCC 27009 / DSM 446 / BCRC 14685 / JCM 5260 / KCTC 1825 / NBRC 15652 / NCIMB 11725 / NRRL B-14509 / 104-IA)</name>
    <name type="common">Bacillus acidocaldarius</name>
    <dbReference type="NCBI Taxonomy" id="521098"/>
    <lineage>
        <taxon>Bacteria</taxon>
        <taxon>Bacillati</taxon>
        <taxon>Bacillota</taxon>
        <taxon>Bacilli</taxon>
        <taxon>Bacillales</taxon>
        <taxon>Alicyclobacillaceae</taxon>
        <taxon>Alicyclobacillus</taxon>
    </lineage>
</organism>
<evidence type="ECO:0000313" key="1">
    <source>
        <dbReference type="EMBL" id="ACV59415.1"/>
    </source>
</evidence>
<dbReference type="KEGG" id="aac:Aaci_2408"/>
<reference evidence="2" key="1">
    <citation type="submission" date="2009-09" db="EMBL/GenBank/DDBJ databases">
        <title>The complete chromosome of Alicyclobacillus acidocaldarius subsp. acidocaldarius DSM 446.</title>
        <authorList>
            <consortium name="US DOE Joint Genome Institute (JGI-PGF)"/>
            <person name="Lucas S."/>
            <person name="Copeland A."/>
            <person name="Lapidus A."/>
            <person name="Glavina del Rio T."/>
            <person name="Dalin E."/>
            <person name="Tice H."/>
            <person name="Bruce D."/>
            <person name="Goodwin L."/>
            <person name="Pitluck S."/>
            <person name="Kyrpides N."/>
            <person name="Mavromatis K."/>
            <person name="Ivanova N."/>
            <person name="Ovchinnikova G."/>
            <person name="Chertkov O."/>
            <person name="Sims D."/>
            <person name="Brettin T."/>
            <person name="Detter J.C."/>
            <person name="Han C."/>
            <person name="Larimer F."/>
            <person name="Land M."/>
            <person name="Hauser L."/>
            <person name="Markowitz V."/>
            <person name="Cheng J.-F."/>
            <person name="Hugenholtz P."/>
            <person name="Woyke T."/>
            <person name="Wu D."/>
            <person name="Pukall R."/>
            <person name="Klenk H.-P."/>
            <person name="Eisen J.A."/>
        </authorList>
    </citation>
    <scope>NUCLEOTIDE SEQUENCE [LARGE SCALE GENOMIC DNA]</scope>
    <source>
        <strain evidence="2">ATCC 27009 / DSM 446 / BCRC 14685 / JCM 5260 / KCTC 1825 / NBRC 15652 / NCIMB 11725 / NRRL B-14509 / 104-IA</strain>
    </source>
</reference>
<dbReference type="eggNOG" id="COG5464">
    <property type="taxonomic scope" value="Bacteria"/>
</dbReference>